<keyword evidence="10" id="KW-1185">Reference proteome</keyword>
<name>X6NWY8_RETFI</name>
<dbReference type="PROSITE" id="PS51285">
    <property type="entry name" value="AGC_KINASE_CTER"/>
    <property type="match status" value="1"/>
</dbReference>
<evidence type="ECO:0000256" key="4">
    <source>
        <dbReference type="ARBA" id="ARBA00022741"/>
    </source>
</evidence>
<reference evidence="9 10" key="1">
    <citation type="journal article" date="2013" name="Curr. Biol.">
        <title>The Genome of the Foraminiferan Reticulomyxa filosa.</title>
        <authorList>
            <person name="Glockner G."/>
            <person name="Hulsmann N."/>
            <person name="Schleicher M."/>
            <person name="Noegel A.A."/>
            <person name="Eichinger L."/>
            <person name="Gallinger C."/>
            <person name="Pawlowski J."/>
            <person name="Sierra R."/>
            <person name="Euteneuer U."/>
            <person name="Pillet L."/>
            <person name="Moustafa A."/>
            <person name="Platzer M."/>
            <person name="Groth M."/>
            <person name="Szafranski K."/>
            <person name="Schliwa M."/>
        </authorList>
    </citation>
    <scope>NUCLEOTIDE SEQUENCE [LARGE SCALE GENOMIC DNA]</scope>
</reference>
<dbReference type="GO" id="GO:0004674">
    <property type="term" value="F:protein serine/threonine kinase activity"/>
    <property type="evidence" value="ECO:0007669"/>
    <property type="project" value="UniProtKB-KW"/>
</dbReference>
<dbReference type="Proteomes" id="UP000023152">
    <property type="component" value="Unassembled WGS sequence"/>
</dbReference>
<evidence type="ECO:0000256" key="3">
    <source>
        <dbReference type="ARBA" id="ARBA00022679"/>
    </source>
</evidence>
<evidence type="ECO:0000256" key="2">
    <source>
        <dbReference type="ARBA" id="ARBA00022553"/>
    </source>
</evidence>
<dbReference type="InterPro" id="IPR011009">
    <property type="entry name" value="Kinase-like_dom_sf"/>
</dbReference>
<dbReference type="OrthoDB" id="354826at2759"/>
<evidence type="ECO:0000256" key="1">
    <source>
        <dbReference type="ARBA" id="ARBA00022527"/>
    </source>
</evidence>
<accession>X6NWY8</accession>
<dbReference type="SMART" id="SM00133">
    <property type="entry name" value="S_TK_X"/>
    <property type="match status" value="1"/>
</dbReference>
<organism evidence="9 10">
    <name type="scientific">Reticulomyxa filosa</name>
    <dbReference type="NCBI Taxonomy" id="46433"/>
    <lineage>
        <taxon>Eukaryota</taxon>
        <taxon>Sar</taxon>
        <taxon>Rhizaria</taxon>
        <taxon>Retaria</taxon>
        <taxon>Foraminifera</taxon>
        <taxon>Monothalamids</taxon>
        <taxon>Reticulomyxidae</taxon>
        <taxon>Reticulomyxa</taxon>
    </lineage>
</organism>
<comment type="caution">
    <text evidence="9">The sequence shown here is derived from an EMBL/GenBank/DDBJ whole genome shotgun (WGS) entry which is preliminary data.</text>
</comment>
<keyword evidence="4" id="KW-0547">Nucleotide-binding</keyword>
<keyword evidence="2" id="KW-0597">Phosphoprotein</keyword>
<dbReference type="InterPro" id="IPR008271">
    <property type="entry name" value="Ser/Thr_kinase_AS"/>
</dbReference>
<keyword evidence="3" id="KW-0808">Transferase</keyword>
<gene>
    <name evidence="9" type="ORF">RFI_06284</name>
</gene>
<evidence type="ECO:0000256" key="5">
    <source>
        <dbReference type="ARBA" id="ARBA00022777"/>
    </source>
</evidence>
<feature type="domain" description="AGC-kinase C-terminal" evidence="8">
    <location>
        <begin position="208"/>
        <end position="280"/>
    </location>
</feature>
<keyword evidence="6" id="KW-0067">ATP-binding</keyword>
<evidence type="ECO:0000259" key="8">
    <source>
        <dbReference type="PROSITE" id="PS51285"/>
    </source>
</evidence>
<dbReference type="SUPFAM" id="SSF56112">
    <property type="entry name" value="Protein kinase-like (PK-like)"/>
    <property type="match status" value="1"/>
</dbReference>
<keyword evidence="1" id="KW-0723">Serine/threonine-protein kinase</keyword>
<dbReference type="GO" id="GO:0005524">
    <property type="term" value="F:ATP binding"/>
    <property type="evidence" value="ECO:0007669"/>
    <property type="project" value="UniProtKB-KW"/>
</dbReference>
<dbReference type="FunFam" id="1.10.510.10:FF:000048">
    <property type="entry name" value="Protein kinase C"/>
    <property type="match status" value="1"/>
</dbReference>
<evidence type="ECO:0000256" key="6">
    <source>
        <dbReference type="ARBA" id="ARBA00022840"/>
    </source>
</evidence>
<dbReference type="AlphaFoldDB" id="X6NWY8"/>
<dbReference type="Pfam" id="PF00069">
    <property type="entry name" value="Pkinase"/>
    <property type="match status" value="1"/>
</dbReference>
<keyword evidence="5 9" id="KW-0418">Kinase</keyword>
<dbReference type="EMBL" id="ASPP01005286">
    <property type="protein sequence ID" value="ETO30835.1"/>
    <property type="molecule type" value="Genomic_DNA"/>
</dbReference>
<evidence type="ECO:0000313" key="10">
    <source>
        <dbReference type="Proteomes" id="UP000023152"/>
    </source>
</evidence>
<feature type="domain" description="Protein kinase" evidence="7">
    <location>
        <begin position="1"/>
        <end position="207"/>
    </location>
</feature>
<dbReference type="PROSITE" id="PS50011">
    <property type="entry name" value="PROTEIN_KINASE_DOM"/>
    <property type="match status" value="1"/>
</dbReference>
<dbReference type="Gene3D" id="1.10.510.10">
    <property type="entry name" value="Transferase(Phosphotransferase) domain 1"/>
    <property type="match status" value="1"/>
</dbReference>
<dbReference type="SMART" id="SM00220">
    <property type="entry name" value="S_TKc"/>
    <property type="match status" value="1"/>
</dbReference>
<dbReference type="InterPro" id="IPR000961">
    <property type="entry name" value="AGC-kinase_C"/>
</dbReference>
<dbReference type="PROSITE" id="PS00108">
    <property type="entry name" value="PROTEIN_KINASE_ST"/>
    <property type="match status" value="1"/>
</dbReference>
<dbReference type="InterPro" id="IPR000719">
    <property type="entry name" value="Prot_kinase_dom"/>
</dbReference>
<evidence type="ECO:0000259" key="7">
    <source>
        <dbReference type="PROSITE" id="PS50011"/>
    </source>
</evidence>
<proteinExistence type="predicted"/>
<evidence type="ECO:0000313" key="9">
    <source>
        <dbReference type="EMBL" id="ETO30835.1"/>
    </source>
</evidence>
<protein>
    <submittedName>
        <fullName evidence="9">Serine/threonine-protein kinase Sgk2 isoform beta</fullName>
    </submittedName>
</protein>
<sequence>MNLRYAFQTEAKLYFVLDFYQGGELFFHLRKVKRFTEPQARFLVAEVGCALGHLHSLDIAYRDLKPENILLASTGHICLTDFGLAKELGGDRSKTFCGTPEYLGKRHKKKKKKTGGRRRIDAPEIITNEGHGLSVDWWSYGILLYELTVGIPPFYDQDANMMYKKIQTAILQIPSTLSNTCCDLIVQVFCCCSGKDDFKEIQAHEFWENLDWKKLLAKEIDPPYKPQINGNDTDVTNFAQAFLRQQPVDSFVAAPAVPSGETDGFENFTYCPKHESILEVTK</sequence>
<dbReference type="PANTHER" id="PTHR24351">
    <property type="entry name" value="RIBOSOMAL PROTEIN S6 KINASE"/>
    <property type="match status" value="1"/>
</dbReference>
<dbReference type="Gene3D" id="3.30.200.20">
    <property type="entry name" value="Phosphorylase Kinase, domain 1"/>
    <property type="match status" value="1"/>
</dbReference>